<dbReference type="RefSeq" id="WP_218633586.1">
    <property type="nucleotide sequence ID" value="NZ_JAHVAH010000001.1"/>
</dbReference>
<reference evidence="1 2" key="1">
    <citation type="submission" date="2021-07" db="EMBL/GenBank/DDBJ databases">
        <title>The draft genome sequence of Sphingomicrobium sp. B8.</title>
        <authorList>
            <person name="Mu L."/>
        </authorList>
    </citation>
    <scope>NUCLEOTIDE SEQUENCE [LARGE SCALE GENOMIC DNA]</scope>
    <source>
        <strain evidence="1 2">B8</strain>
    </source>
</reference>
<evidence type="ECO:0000313" key="1">
    <source>
        <dbReference type="EMBL" id="MBW0145697.1"/>
    </source>
</evidence>
<name>A0ABS6V7Y8_9SPHN</name>
<dbReference type="InterPro" id="IPR002347">
    <property type="entry name" value="SDR_fam"/>
</dbReference>
<dbReference type="EMBL" id="JAHVAH010000001">
    <property type="protein sequence ID" value="MBW0145697.1"/>
    <property type="molecule type" value="Genomic_DNA"/>
</dbReference>
<dbReference type="InterPro" id="IPR051468">
    <property type="entry name" value="Fungal_SecMetab_SDRs"/>
</dbReference>
<accession>A0ABS6V7Y8</accession>
<dbReference type="Proteomes" id="UP000698028">
    <property type="component" value="Unassembled WGS sequence"/>
</dbReference>
<comment type="caution">
    <text evidence="1">The sequence shown here is derived from an EMBL/GenBank/DDBJ whole genome shotgun (WGS) entry which is preliminary data.</text>
</comment>
<proteinExistence type="predicted"/>
<dbReference type="Pfam" id="PF00106">
    <property type="entry name" value="adh_short"/>
    <property type="match status" value="1"/>
</dbReference>
<protein>
    <submittedName>
        <fullName evidence="1">SDR family NAD(P)-dependent oxidoreductase</fullName>
    </submittedName>
</protein>
<dbReference type="PANTHER" id="PTHR43544">
    <property type="entry name" value="SHORT-CHAIN DEHYDROGENASE/REDUCTASE"/>
    <property type="match status" value="1"/>
</dbReference>
<dbReference type="PANTHER" id="PTHR43544:SF12">
    <property type="entry name" value="NAD(P)-BINDING ROSSMANN-FOLD SUPERFAMILY PROTEIN"/>
    <property type="match status" value="1"/>
</dbReference>
<evidence type="ECO:0000313" key="2">
    <source>
        <dbReference type="Proteomes" id="UP000698028"/>
    </source>
</evidence>
<gene>
    <name evidence="1" type="ORF">KTQ36_10390</name>
</gene>
<organism evidence="1 2">
    <name type="scientific">Sphingomicrobium clamense</name>
    <dbReference type="NCBI Taxonomy" id="2851013"/>
    <lineage>
        <taxon>Bacteria</taxon>
        <taxon>Pseudomonadati</taxon>
        <taxon>Pseudomonadota</taxon>
        <taxon>Alphaproteobacteria</taxon>
        <taxon>Sphingomonadales</taxon>
        <taxon>Sphingomonadaceae</taxon>
        <taxon>Sphingomicrobium</taxon>
    </lineage>
</organism>
<keyword evidence="2" id="KW-1185">Reference proteome</keyword>
<sequence length="228" mass="24370">MTRFSRALIIGDSGGIGGAIADRLREFGVEVVGLSRRSDPPLDLEDEASIEQAIGAQKGEFDLLFIASGLLHDGEHQPEKSNRALSKTGLDRAFAVNATGPALVIKYALPLIPRDRPAAIAALSARVGSIGDNRLGGWHAYRASKAALNMLLKTMAIELARTHKQLVVTAMHPGTVDTTLSEPFQGNVPEGQLFTREQSARHLLDVLETLGPEDTGGHVDWAGKLIVP</sequence>